<dbReference type="AlphaFoldDB" id="A0A4R8QRQ2"/>
<comment type="similarity">
    <text evidence="1">Belongs to the CDC123 family.</text>
</comment>
<feature type="compositionally biased region" description="Acidic residues" evidence="2">
    <location>
        <begin position="361"/>
        <end position="372"/>
    </location>
</feature>
<sequence>MPSLEGLTEAQPTLDAINNATAQDTEELTFPPVTKDHILNCSYDSWFPKYRTVSIRSRIINLTPDFVQYIRDDGIILADDDDTQTAAADENEWSASSNTSGLPRRNPHLDEEEDDSDSDSEADSSTADSRPPNLRFPEIHQQIKNIIAELGGSVAPKLNWSAPKDAIWISPHQNTLKCTTPNDIYLLLKSSSFVSHDLEHAFDDTVSSPSSPYSSRPFQPVLVLRPFFAPNPALEFRCFVKQRTLIGISQRDWNYYPFLSALRPALESRIWDFFEDRLQHTFPDASFVFDVYVPGDSTSRDELGKVRLVDVNPWAPRTDSLLFSWAELIEFKIPGPTLGSVLNREEVVRIGGDGSGSGAEETMDDDGDEDEDEIDEIVPELRLVEKDNPAAFNFSTPQYSAHKLPKEVVDASMAGDGGLREFAKRWREMTEAEGGGDVWENEVKADNAASTASSQ</sequence>
<dbReference type="EMBL" id="QAPG01000027">
    <property type="protein sequence ID" value="TDZ37043.1"/>
    <property type="molecule type" value="Genomic_DNA"/>
</dbReference>
<feature type="region of interest" description="Disordered" evidence="2">
    <location>
        <begin position="86"/>
        <end position="135"/>
    </location>
</feature>
<organism evidence="3 4">
    <name type="scientific">Colletotrichum spinosum</name>
    <dbReference type="NCBI Taxonomy" id="1347390"/>
    <lineage>
        <taxon>Eukaryota</taxon>
        <taxon>Fungi</taxon>
        <taxon>Dikarya</taxon>
        <taxon>Ascomycota</taxon>
        <taxon>Pezizomycotina</taxon>
        <taxon>Sordariomycetes</taxon>
        <taxon>Hypocreomycetidae</taxon>
        <taxon>Glomerellales</taxon>
        <taxon>Glomerellaceae</taxon>
        <taxon>Colletotrichum</taxon>
        <taxon>Colletotrichum orbiculare species complex</taxon>
    </lineage>
</organism>
<comment type="caution">
    <text evidence="3">The sequence shown here is derived from an EMBL/GenBank/DDBJ whole genome shotgun (WGS) entry which is preliminary data.</text>
</comment>
<dbReference type="PANTHER" id="PTHR15323:SF6">
    <property type="entry name" value="CELL DIVISION CYCLE PROTEIN 123 HOMOLOG"/>
    <property type="match status" value="1"/>
</dbReference>
<feature type="compositionally biased region" description="Acidic residues" evidence="2">
    <location>
        <begin position="110"/>
        <end position="122"/>
    </location>
</feature>
<protein>
    <submittedName>
        <fullName evidence="3">Cell division cycle protein 123</fullName>
    </submittedName>
</protein>
<dbReference type="GO" id="GO:0005737">
    <property type="term" value="C:cytoplasm"/>
    <property type="evidence" value="ECO:0007669"/>
    <property type="project" value="TreeGrafter"/>
</dbReference>
<reference evidence="3 4" key="1">
    <citation type="submission" date="2018-11" db="EMBL/GenBank/DDBJ databases">
        <title>Genome sequence and assembly of Colletotrichum spinosum.</title>
        <authorList>
            <person name="Gan P."/>
            <person name="Shirasu K."/>
        </authorList>
    </citation>
    <scope>NUCLEOTIDE SEQUENCE [LARGE SCALE GENOMIC DNA]</scope>
    <source>
        <strain evidence="3 4">CBS 515.97</strain>
    </source>
</reference>
<dbReference type="Proteomes" id="UP000295083">
    <property type="component" value="Unassembled WGS sequence"/>
</dbReference>
<keyword evidence="3" id="KW-0131">Cell cycle</keyword>
<proteinExistence type="inferred from homology"/>
<dbReference type="PANTHER" id="PTHR15323">
    <property type="entry name" value="D123 PROTEIN"/>
    <property type="match status" value="1"/>
</dbReference>
<feature type="region of interest" description="Disordered" evidence="2">
    <location>
        <begin position="350"/>
        <end position="372"/>
    </location>
</feature>
<dbReference type="InterPro" id="IPR009772">
    <property type="entry name" value="CDC123"/>
</dbReference>
<gene>
    <name evidence="3" type="ORF">C8035_v008159</name>
</gene>
<dbReference type="Pfam" id="PF07065">
    <property type="entry name" value="D123"/>
    <property type="match status" value="1"/>
</dbReference>
<accession>A0A4R8QRQ2</accession>
<name>A0A4R8QRQ2_9PEZI</name>
<feature type="region of interest" description="Disordered" evidence="2">
    <location>
        <begin position="431"/>
        <end position="455"/>
    </location>
</feature>
<evidence type="ECO:0000256" key="2">
    <source>
        <dbReference type="SAM" id="MobiDB-lite"/>
    </source>
</evidence>
<dbReference type="GO" id="GO:0051301">
    <property type="term" value="P:cell division"/>
    <property type="evidence" value="ECO:0007669"/>
    <property type="project" value="UniProtKB-KW"/>
</dbReference>
<evidence type="ECO:0000313" key="3">
    <source>
        <dbReference type="EMBL" id="TDZ37043.1"/>
    </source>
</evidence>
<evidence type="ECO:0000256" key="1">
    <source>
        <dbReference type="ARBA" id="ARBA00011047"/>
    </source>
</evidence>
<keyword evidence="3" id="KW-0132">Cell division</keyword>
<keyword evidence="4" id="KW-1185">Reference proteome</keyword>
<evidence type="ECO:0000313" key="4">
    <source>
        <dbReference type="Proteomes" id="UP000295083"/>
    </source>
</evidence>